<dbReference type="AlphaFoldDB" id="A0A8T0QW64"/>
<feature type="region of interest" description="Disordered" evidence="1">
    <location>
        <begin position="1"/>
        <end position="93"/>
    </location>
</feature>
<evidence type="ECO:0000313" key="2">
    <source>
        <dbReference type="EMBL" id="KAG2577310.1"/>
    </source>
</evidence>
<keyword evidence="3" id="KW-1185">Reference proteome</keyword>
<dbReference type="EMBL" id="CM029048">
    <property type="protein sequence ID" value="KAG2577310.1"/>
    <property type="molecule type" value="Genomic_DNA"/>
</dbReference>
<proteinExistence type="predicted"/>
<feature type="region of interest" description="Disordered" evidence="1">
    <location>
        <begin position="141"/>
        <end position="203"/>
    </location>
</feature>
<evidence type="ECO:0000256" key="1">
    <source>
        <dbReference type="SAM" id="MobiDB-lite"/>
    </source>
</evidence>
<protein>
    <submittedName>
        <fullName evidence="2">Uncharacterized protein</fullName>
    </submittedName>
</protein>
<name>A0A8T0QW64_PANVG</name>
<accession>A0A8T0QW64</accession>
<reference evidence="2" key="1">
    <citation type="submission" date="2020-05" db="EMBL/GenBank/DDBJ databases">
        <title>WGS assembly of Panicum virgatum.</title>
        <authorList>
            <person name="Lovell J.T."/>
            <person name="Jenkins J."/>
            <person name="Shu S."/>
            <person name="Juenger T.E."/>
            <person name="Schmutz J."/>
        </authorList>
    </citation>
    <scope>NUCLEOTIDE SEQUENCE</scope>
    <source>
        <strain evidence="2">AP13</strain>
    </source>
</reference>
<organism evidence="2 3">
    <name type="scientific">Panicum virgatum</name>
    <name type="common">Blackwell switchgrass</name>
    <dbReference type="NCBI Taxonomy" id="38727"/>
    <lineage>
        <taxon>Eukaryota</taxon>
        <taxon>Viridiplantae</taxon>
        <taxon>Streptophyta</taxon>
        <taxon>Embryophyta</taxon>
        <taxon>Tracheophyta</taxon>
        <taxon>Spermatophyta</taxon>
        <taxon>Magnoliopsida</taxon>
        <taxon>Liliopsida</taxon>
        <taxon>Poales</taxon>
        <taxon>Poaceae</taxon>
        <taxon>PACMAD clade</taxon>
        <taxon>Panicoideae</taxon>
        <taxon>Panicodae</taxon>
        <taxon>Paniceae</taxon>
        <taxon>Panicinae</taxon>
        <taxon>Panicum</taxon>
        <taxon>Panicum sect. Hiantes</taxon>
    </lineage>
</organism>
<dbReference type="Proteomes" id="UP000823388">
    <property type="component" value="Chromosome 6N"/>
</dbReference>
<sequence>MAPQRKKTTNLGAHDAEGSNLHEVPVGQSPPIEPTPAQLAKKEKRTQAERAIQAKKAAAAGKKAAAAATTTTEDETLNNFTQPEDDQLEQNMHNELNLQLRALEMKKAHLANQLASRKRAAEQAQRLAEAKRKVAEMQAEIQKMQEEAGQPQEPSNTHTVAGHSRQHEGQDLRQTTHIYQDQHFQPSPPFDSTSPLSIALLRK</sequence>
<feature type="compositionally biased region" description="Polar residues" evidence="1">
    <location>
        <begin position="172"/>
        <end position="196"/>
    </location>
</feature>
<evidence type="ECO:0000313" key="3">
    <source>
        <dbReference type="Proteomes" id="UP000823388"/>
    </source>
</evidence>
<feature type="compositionally biased region" description="Low complexity" evidence="1">
    <location>
        <begin position="54"/>
        <end position="71"/>
    </location>
</feature>
<gene>
    <name evidence="2" type="ORF">PVAP13_6NG090703</name>
</gene>
<comment type="caution">
    <text evidence="2">The sequence shown here is derived from an EMBL/GenBank/DDBJ whole genome shotgun (WGS) entry which is preliminary data.</text>
</comment>